<dbReference type="Proteomes" id="UP000007110">
    <property type="component" value="Unassembled WGS sequence"/>
</dbReference>
<dbReference type="InParanoid" id="A0A7M7NFV2"/>
<dbReference type="EnsemblMetazoa" id="XM_030980183">
    <property type="protein sequence ID" value="XP_030836043"/>
    <property type="gene ID" value="LOC105436552"/>
</dbReference>
<evidence type="ECO:0000313" key="1">
    <source>
        <dbReference type="EnsemblMetazoa" id="XP_030836043"/>
    </source>
</evidence>
<dbReference type="PANTHER" id="PTHR24407">
    <property type="entry name" value="PROTEIN KINASE DOMAIN-CONTAINING PROTEIN"/>
    <property type="match status" value="1"/>
</dbReference>
<name>A0A7M7NFV2_STRPU</name>
<dbReference type="OrthoDB" id="10150845at2759"/>
<dbReference type="AlphaFoldDB" id="A0A7M7NFV2"/>
<sequence length="210" mass="23071">MKVQIIKLDGPQYPTPATSHHLAEALCSMPNLTDLTLGRNLHEEFYTTLTAKAPTIQILKFDVVKGPTPASLHDLAEALCSMPNLTDLTLGSILNKEFCSTLKAKASSIQVQILKLDVPQCPTPASSHDLAEALCSMPNLTDMTLEGINISEEFYSTLKVKASSIQGCFPQIRKGNFRFNAVAQNDLDSFLHAVTLQSPRRLDRKVQKGY</sequence>
<reference evidence="2" key="1">
    <citation type="submission" date="2015-02" db="EMBL/GenBank/DDBJ databases">
        <title>Genome sequencing for Strongylocentrotus purpuratus.</title>
        <authorList>
            <person name="Murali S."/>
            <person name="Liu Y."/>
            <person name="Vee V."/>
            <person name="English A."/>
            <person name="Wang M."/>
            <person name="Skinner E."/>
            <person name="Han Y."/>
            <person name="Muzny D.M."/>
            <person name="Worley K.C."/>
            <person name="Gibbs R.A."/>
        </authorList>
    </citation>
    <scope>NUCLEOTIDE SEQUENCE</scope>
</reference>
<keyword evidence="2" id="KW-1185">Reference proteome</keyword>
<proteinExistence type="predicted"/>
<dbReference type="SUPFAM" id="SSF52047">
    <property type="entry name" value="RNI-like"/>
    <property type="match status" value="1"/>
</dbReference>
<protein>
    <submittedName>
        <fullName evidence="1">Uncharacterized protein</fullName>
    </submittedName>
</protein>
<dbReference type="InterPro" id="IPR032675">
    <property type="entry name" value="LRR_dom_sf"/>
</dbReference>
<dbReference type="Gene3D" id="3.80.10.10">
    <property type="entry name" value="Ribonuclease Inhibitor"/>
    <property type="match status" value="1"/>
</dbReference>
<evidence type="ECO:0000313" key="2">
    <source>
        <dbReference type="Proteomes" id="UP000007110"/>
    </source>
</evidence>
<dbReference type="GeneID" id="105436552"/>
<dbReference type="KEGG" id="spu:105436552"/>
<accession>A0A7M7NFV2</accession>
<dbReference type="RefSeq" id="XP_030836043.1">
    <property type="nucleotide sequence ID" value="XM_030980183.1"/>
</dbReference>
<organism evidence="1 2">
    <name type="scientific">Strongylocentrotus purpuratus</name>
    <name type="common">Purple sea urchin</name>
    <dbReference type="NCBI Taxonomy" id="7668"/>
    <lineage>
        <taxon>Eukaryota</taxon>
        <taxon>Metazoa</taxon>
        <taxon>Echinodermata</taxon>
        <taxon>Eleutherozoa</taxon>
        <taxon>Echinozoa</taxon>
        <taxon>Echinoidea</taxon>
        <taxon>Euechinoidea</taxon>
        <taxon>Echinacea</taxon>
        <taxon>Camarodonta</taxon>
        <taxon>Echinidea</taxon>
        <taxon>Strongylocentrotidae</taxon>
        <taxon>Strongylocentrotus</taxon>
    </lineage>
</organism>
<dbReference type="PANTHER" id="PTHR24407:SF14">
    <property type="entry name" value="SIR2-LIKE DOMAIN-CONTAINING PROTEIN"/>
    <property type="match status" value="1"/>
</dbReference>
<reference evidence="1" key="2">
    <citation type="submission" date="2021-01" db="UniProtKB">
        <authorList>
            <consortium name="EnsemblMetazoa"/>
        </authorList>
    </citation>
    <scope>IDENTIFICATION</scope>
</reference>